<name>Q750D1_EREGS</name>
<dbReference type="PANTHER" id="PTHR43176:SF3">
    <property type="entry name" value="3-HYDROXYISOBUTYRYL-COA HYDROLASE, MITOCHONDRIAL"/>
    <property type="match status" value="1"/>
</dbReference>
<dbReference type="InterPro" id="IPR032259">
    <property type="entry name" value="HIBYL-CoA-H"/>
</dbReference>
<dbReference type="EMBL" id="AE016820">
    <property type="protein sequence ID" value="AAS54513.1"/>
    <property type="molecule type" value="Genomic_DNA"/>
</dbReference>
<dbReference type="STRING" id="284811.Q750D1"/>
<proteinExistence type="predicted"/>
<dbReference type="InterPro" id="IPR029045">
    <property type="entry name" value="ClpP/crotonase-like_dom_sf"/>
</dbReference>
<dbReference type="RefSeq" id="NP_986689.1">
    <property type="nucleotide sequence ID" value="NM_211751.1"/>
</dbReference>
<dbReference type="PROSITE" id="PS50096">
    <property type="entry name" value="IQ"/>
    <property type="match status" value="1"/>
</dbReference>
<dbReference type="GO" id="GO:0003860">
    <property type="term" value="F:3-hydroxyisobutyryl-CoA hydrolase activity"/>
    <property type="evidence" value="ECO:0000318"/>
    <property type="project" value="GO_Central"/>
</dbReference>
<evidence type="ECO:0000259" key="4">
    <source>
        <dbReference type="Pfam" id="PF16113"/>
    </source>
</evidence>
<evidence type="ECO:0000313" key="6">
    <source>
        <dbReference type="Proteomes" id="UP000000591"/>
    </source>
</evidence>
<reference evidence="5 6" key="1">
    <citation type="journal article" date="2004" name="Science">
        <title>The Ashbya gossypii genome as a tool for mapping the ancient Saccharomyces cerevisiae genome.</title>
        <authorList>
            <person name="Dietrich F.S."/>
            <person name="Voegeli S."/>
            <person name="Brachat S."/>
            <person name="Lerch A."/>
            <person name="Gates K."/>
            <person name="Steiner S."/>
            <person name="Mohr C."/>
            <person name="Pohlmann R."/>
            <person name="Luedi P."/>
            <person name="Choi S."/>
            <person name="Wing R.A."/>
            <person name="Flavier A."/>
            <person name="Gaffney T.D."/>
            <person name="Philippsen P."/>
        </authorList>
    </citation>
    <scope>NUCLEOTIDE SEQUENCE [LARGE SCALE GENOMIC DNA]</scope>
    <source>
        <strain evidence="6">ATCC 10895 / CBS 109.51 / FGSC 9923 / NRRL Y-1056</strain>
    </source>
</reference>
<keyword evidence="3" id="KW-0378">Hydrolase</keyword>
<keyword evidence="6" id="KW-1185">Reference proteome</keyword>
<dbReference type="Gene3D" id="3.90.226.10">
    <property type="entry name" value="2-enoyl-CoA Hydratase, Chain A, domain 1"/>
    <property type="match status" value="1"/>
</dbReference>
<reference evidence="6" key="2">
    <citation type="journal article" date="2013" name="G3 (Bethesda)">
        <title>Genomes of Ashbya fungi isolated from insects reveal four mating-type loci, numerous translocations, lack of transposons, and distinct gene duplications.</title>
        <authorList>
            <person name="Dietrich F.S."/>
            <person name="Voegeli S."/>
            <person name="Kuo S."/>
            <person name="Philippsen P."/>
        </authorList>
    </citation>
    <scope>GENOME REANNOTATION</scope>
    <source>
        <strain evidence="6">ATCC 10895 / CBS 109.51 / FGSC 9923 / NRRL Y-1056</strain>
    </source>
</reference>
<dbReference type="HOGENOM" id="CLU_009834_22_0_1"/>
<dbReference type="Pfam" id="PF16113">
    <property type="entry name" value="ECH_2"/>
    <property type="match status" value="1"/>
</dbReference>
<dbReference type="GeneID" id="4622988"/>
<evidence type="ECO:0000256" key="1">
    <source>
        <dbReference type="ARBA" id="ARBA00001709"/>
    </source>
</evidence>
<dbReference type="OrthoDB" id="1737613at2759"/>
<accession>Q750D1</accession>
<evidence type="ECO:0000313" key="5">
    <source>
        <dbReference type="EMBL" id="AAS54513.1"/>
    </source>
</evidence>
<dbReference type="CDD" id="cd06558">
    <property type="entry name" value="crotonase-like"/>
    <property type="match status" value="1"/>
</dbReference>
<dbReference type="PANTHER" id="PTHR43176">
    <property type="entry name" value="3-HYDROXYISOBUTYRYL-COA HYDROLASE-RELATED"/>
    <property type="match status" value="1"/>
</dbReference>
<dbReference type="OMA" id="EMALYIG"/>
<dbReference type="AlphaFoldDB" id="Q750D1"/>
<comment type="catalytic activity">
    <reaction evidence="1">
        <text>3-hydroxy-2-methylpropanoyl-CoA + H2O = 3-hydroxy-2-methylpropanoate + CoA + H(+)</text>
        <dbReference type="Rhea" id="RHEA:20888"/>
        <dbReference type="ChEBI" id="CHEBI:11805"/>
        <dbReference type="ChEBI" id="CHEBI:15377"/>
        <dbReference type="ChEBI" id="CHEBI:15378"/>
        <dbReference type="ChEBI" id="CHEBI:57287"/>
        <dbReference type="ChEBI" id="CHEBI:57340"/>
        <dbReference type="EC" id="3.1.2.4"/>
    </reaction>
</comment>
<dbReference type="GO" id="GO:0006574">
    <property type="term" value="P:L-valine catabolic process"/>
    <property type="evidence" value="ECO:0000318"/>
    <property type="project" value="GO_Central"/>
</dbReference>
<dbReference type="InterPro" id="IPR045004">
    <property type="entry name" value="ECH_dom"/>
</dbReference>
<dbReference type="InParanoid" id="Q750D1"/>
<dbReference type="FunCoup" id="Q750D1">
    <property type="interactions" value="727"/>
</dbReference>
<dbReference type="EC" id="3.1.2.4" evidence="2"/>
<organism evidence="5 6">
    <name type="scientific">Eremothecium gossypii (strain ATCC 10895 / CBS 109.51 / FGSC 9923 / NRRL Y-1056)</name>
    <name type="common">Yeast</name>
    <name type="synonym">Ashbya gossypii</name>
    <dbReference type="NCBI Taxonomy" id="284811"/>
    <lineage>
        <taxon>Eukaryota</taxon>
        <taxon>Fungi</taxon>
        <taxon>Dikarya</taxon>
        <taxon>Ascomycota</taxon>
        <taxon>Saccharomycotina</taxon>
        <taxon>Saccharomycetes</taxon>
        <taxon>Saccharomycetales</taxon>
        <taxon>Saccharomycetaceae</taxon>
        <taxon>Eremothecium</taxon>
    </lineage>
</organism>
<dbReference type="SUPFAM" id="SSF52096">
    <property type="entry name" value="ClpP/crotonase"/>
    <property type="match status" value="1"/>
</dbReference>
<dbReference type="eggNOG" id="KOG1684">
    <property type="taxonomic scope" value="Eukaryota"/>
</dbReference>
<feature type="domain" description="Enoyl-CoA hydratase/isomerase" evidence="4">
    <location>
        <begin position="28"/>
        <end position="369"/>
    </location>
</feature>
<protein>
    <recommendedName>
        <fullName evidence="2">3-hydroxyisobutyryl-CoA hydrolase</fullName>
        <ecNumber evidence="2">3.1.2.4</ecNumber>
    </recommendedName>
</protein>
<gene>
    <name evidence="5" type="ORF">AGOS_AGR024C</name>
</gene>
<dbReference type="DNASU" id="4622988"/>
<dbReference type="KEGG" id="ago:AGOS_AGR024C"/>
<evidence type="ECO:0000256" key="2">
    <source>
        <dbReference type="ARBA" id="ARBA00011915"/>
    </source>
</evidence>
<dbReference type="Proteomes" id="UP000000591">
    <property type="component" value="Chromosome VII"/>
</dbReference>
<dbReference type="FunFam" id="3.90.226.10:FF:000080">
    <property type="entry name" value="3-hydroxyisobutyryl-CoA hydrolase, mitochondrial"/>
    <property type="match status" value="1"/>
</dbReference>
<evidence type="ECO:0000256" key="3">
    <source>
        <dbReference type="ARBA" id="ARBA00022801"/>
    </source>
</evidence>
<sequence>MIRSTVRGMVQRRQMSSLVKFKTNNTARVVTLNRPEKLNAINHEICHSILPVMQEYAKSDVANVIVFDSACAPRAFCAGGDIVLMAKAMRRDMLEKVDDFFQGEYTMNWMLATYPKPVVALMDGITMGGGVGLTIHVPFRVATENTKWAMPELDIGLHPDVGVSFALPRIMTLGGQEGQLGYYLCLTGEVLQGADVYMAGLASHYVESTQHGALKERLGTVPITRKADETFANTNAVIEEFSSPLPDGYQFKYNKEELDVIERFFHYDVSYKELRKNLEAFASSNANSEVARNFAKATLEKLSTKSTVSAEITREQFRRNSQRDIQSAMKQDLITSTNLLRNNELAEFENAVIHKLVEKAKTPYEWKNTSPSVADISKLLAADPANPIDLLETFGVTFKNYRYHNKFTLPTEAAVQAYITGTDQSGRSMAVTRAETVKYFTEFNPVSRGKVGTEYVVNLIIDRKCRMDNDSFLHWNY</sequence>
<dbReference type="GO" id="GO:0005739">
    <property type="term" value="C:mitochondrion"/>
    <property type="evidence" value="ECO:0000318"/>
    <property type="project" value="GO_Central"/>
</dbReference>